<name>A0A7G5DTT7_9PSED</name>
<keyword evidence="2" id="KW-1185">Reference proteome</keyword>
<dbReference type="RefSeq" id="WP_182371013.1">
    <property type="nucleotide sequence ID" value="NZ_CP059139.1"/>
</dbReference>
<dbReference type="Pfam" id="PF11112">
    <property type="entry name" value="PyocinActivator"/>
    <property type="match status" value="1"/>
</dbReference>
<accession>A0A7G5DTT7</accession>
<dbReference type="EMBL" id="CP059139">
    <property type="protein sequence ID" value="QMV65162.1"/>
    <property type="molecule type" value="Genomic_DNA"/>
</dbReference>
<sequence>MSPPNDQQQPLRLLPAPRPTTLDMLFRMFGTVLIPLEAVRAELFRNLNIERFRNQVGTAAIPLPVTTLQDSNKAMRYIEIHHLAAHIDQRAGQADDALAKVLGKEQED</sequence>
<protein>
    <submittedName>
        <fullName evidence="1">Pyocin activator PrtN family protein</fullName>
    </submittedName>
</protein>
<dbReference type="InterPro" id="IPR020518">
    <property type="entry name" value="Tscrpt_reg_PrtN"/>
</dbReference>
<dbReference type="Proteomes" id="UP000515276">
    <property type="component" value="Chromosome"/>
</dbReference>
<proteinExistence type="predicted"/>
<gene>
    <name evidence="1" type="ORF">HS968_08910</name>
</gene>
<reference evidence="1 2" key="1">
    <citation type="journal article" date="2020" name="G3 (Bethesda)">
        <title>CeMbio - The Caenorhabditis elegans Microbiome Resource.</title>
        <authorList>
            <person name="Dirksen P."/>
            <person name="Assie A."/>
            <person name="Zimmermann J."/>
            <person name="Zhang F."/>
            <person name="Tietje A.M."/>
            <person name="Marsh S.A."/>
            <person name="Felix M.A."/>
            <person name="Shapira M."/>
            <person name="Kaleta C."/>
            <person name="Schulenburg H."/>
            <person name="Samuel B."/>
        </authorList>
    </citation>
    <scope>NUCLEOTIDE SEQUENCE [LARGE SCALE GENOMIC DNA]</scope>
    <source>
        <strain evidence="1 2">MSPm1</strain>
    </source>
</reference>
<dbReference type="AlphaFoldDB" id="A0A7G5DTT7"/>
<dbReference type="GO" id="GO:0006355">
    <property type="term" value="P:regulation of DNA-templated transcription"/>
    <property type="evidence" value="ECO:0007669"/>
    <property type="project" value="InterPro"/>
</dbReference>
<organism evidence="1 2">
    <name type="scientific">Pseudomonas berkeleyensis</name>
    <dbReference type="NCBI Taxonomy" id="2726956"/>
    <lineage>
        <taxon>Bacteria</taxon>
        <taxon>Pseudomonadati</taxon>
        <taxon>Pseudomonadota</taxon>
        <taxon>Gammaproteobacteria</taxon>
        <taxon>Pseudomonadales</taxon>
        <taxon>Pseudomonadaceae</taxon>
        <taxon>Pseudomonas</taxon>
    </lineage>
</organism>
<evidence type="ECO:0000313" key="1">
    <source>
        <dbReference type="EMBL" id="QMV65162.1"/>
    </source>
</evidence>
<evidence type="ECO:0000313" key="2">
    <source>
        <dbReference type="Proteomes" id="UP000515276"/>
    </source>
</evidence>